<name>A0A345L6S2_9CAUD</name>
<evidence type="ECO:0000313" key="2">
    <source>
        <dbReference type="Proteomes" id="UP000260583"/>
    </source>
</evidence>
<evidence type="ECO:0000313" key="1">
    <source>
        <dbReference type="EMBL" id="AXH50974.1"/>
    </source>
</evidence>
<dbReference type="Proteomes" id="UP000260583">
    <property type="component" value="Segment"/>
</dbReference>
<sequence>MKRWQALVIATAAVIGCSHVGTVGATSKPVEMKCDAHSLTISGNRAVYGGVAYENGSYVNMRDVAVLKFWRFDMSSRLELVILKNGRNSISTATVYDSRGRVLTDGAVCEYVD</sequence>
<dbReference type="PROSITE" id="PS51257">
    <property type="entry name" value="PROKAR_LIPOPROTEIN"/>
    <property type="match status" value="1"/>
</dbReference>
<protein>
    <recommendedName>
        <fullName evidence="3">Lipoprotein</fullName>
    </recommendedName>
</protein>
<evidence type="ECO:0008006" key="3">
    <source>
        <dbReference type="Google" id="ProtNLM"/>
    </source>
</evidence>
<accession>A0A345L6S2</accession>
<dbReference type="EMBL" id="MH553517">
    <property type="protein sequence ID" value="AXH50974.1"/>
    <property type="molecule type" value="Genomic_DNA"/>
</dbReference>
<keyword evidence="2" id="KW-1185">Reference proteome</keyword>
<proteinExistence type="predicted"/>
<gene>
    <name evidence="1" type="ORF">CPT_Scapp_045</name>
</gene>
<reference evidence="2" key="1">
    <citation type="submission" date="2018-06" db="EMBL/GenBank/DDBJ databases">
        <title>Complete genome of Serratia marcescens Siphophage Scapp.</title>
        <authorList>
            <person name="Koehler B.T."/>
            <person name="Bonasera R."/>
            <person name="Liu M."/>
            <person name="Kongari R."/>
        </authorList>
    </citation>
    <scope>NUCLEOTIDE SEQUENCE [LARGE SCALE GENOMIC DNA]</scope>
</reference>
<organism evidence="1 2">
    <name type="scientific">Serratia phage Scapp</name>
    <dbReference type="NCBI Taxonomy" id="2282409"/>
    <lineage>
        <taxon>Viruses</taxon>
        <taxon>Duplodnaviria</taxon>
        <taxon>Heunggongvirae</taxon>
        <taxon>Uroviricota</taxon>
        <taxon>Caudoviricetes</taxon>
        <taxon>Scappvirus</taxon>
        <taxon>Scappvirus scapp</taxon>
    </lineage>
</organism>